<keyword evidence="7" id="KW-0690">Ribosome biogenesis</keyword>
<evidence type="ECO:0000256" key="1">
    <source>
        <dbReference type="ARBA" id="ARBA00010875"/>
    </source>
</evidence>
<evidence type="ECO:0000256" key="7">
    <source>
        <dbReference type="HAMAP-Rule" id="MF_00009"/>
    </source>
</evidence>
<evidence type="ECO:0000256" key="3">
    <source>
        <dbReference type="ARBA" id="ARBA00022723"/>
    </source>
</evidence>
<dbReference type="GO" id="GO:0004521">
    <property type="term" value="F:RNA endonuclease activity"/>
    <property type="evidence" value="ECO:0007669"/>
    <property type="project" value="UniProtKB-UniRule"/>
</dbReference>
<evidence type="ECO:0000256" key="5">
    <source>
        <dbReference type="ARBA" id="ARBA00022801"/>
    </source>
</evidence>
<name>A0A2H0W2Z3_9BACT</name>
<accession>A0A2H0W2Z3</accession>
<evidence type="ECO:0000313" key="9">
    <source>
        <dbReference type="Proteomes" id="UP000229056"/>
    </source>
</evidence>
<dbReference type="GO" id="GO:0008270">
    <property type="term" value="F:zinc ion binding"/>
    <property type="evidence" value="ECO:0007669"/>
    <property type="project" value="UniProtKB-UniRule"/>
</dbReference>
<gene>
    <name evidence="7 8" type="primary">ybeY</name>
    <name evidence="8" type="ORF">COT80_02950</name>
</gene>
<keyword evidence="5 7" id="KW-0378">Hydrolase</keyword>
<comment type="caution">
    <text evidence="8">The sequence shown here is derived from an EMBL/GenBank/DDBJ whole genome shotgun (WGS) entry which is preliminary data.</text>
</comment>
<feature type="binding site" evidence="7">
    <location>
        <position position="115"/>
    </location>
    <ligand>
        <name>Zn(2+)</name>
        <dbReference type="ChEBI" id="CHEBI:29105"/>
        <note>catalytic</note>
    </ligand>
</feature>
<dbReference type="GO" id="GO:0004222">
    <property type="term" value="F:metalloendopeptidase activity"/>
    <property type="evidence" value="ECO:0007669"/>
    <property type="project" value="InterPro"/>
</dbReference>
<dbReference type="SUPFAM" id="SSF55486">
    <property type="entry name" value="Metalloproteases ('zincins'), catalytic domain"/>
    <property type="match status" value="1"/>
</dbReference>
<comment type="function">
    <text evidence="7">Single strand-specific metallo-endoribonuclease involved in late-stage 70S ribosome quality control and in maturation of the 3' terminus of the 16S rRNA.</text>
</comment>
<dbReference type="Proteomes" id="UP000229056">
    <property type="component" value="Unassembled WGS sequence"/>
</dbReference>
<comment type="cofactor">
    <cofactor evidence="7">
        <name>Zn(2+)</name>
        <dbReference type="ChEBI" id="CHEBI:29105"/>
    </cofactor>
    <text evidence="7">Binds 1 zinc ion.</text>
</comment>
<dbReference type="EMBL" id="PEZY01000012">
    <property type="protein sequence ID" value="PIS05704.1"/>
    <property type="molecule type" value="Genomic_DNA"/>
</dbReference>
<dbReference type="NCBIfam" id="TIGR00043">
    <property type="entry name" value="rRNA maturation RNase YbeY"/>
    <property type="match status" value="1"/>
</dbReference>
<comment type="similarity">
    <text evidence="1 7">Belongs to the endoribonuclease YbeY family.</text>
</comment>
<dbReference type="AlphaFoldDB" id="A0A2H0W2Z3"/>
<dbReference type="Gene3D" id="3.40.390.30">
    <property type="entry name" value="Metalloproteases ('zincins'), catalytic domain"/>
    <property type="match status" value="1"/>
</dbReference>
<dbReference type="InterPro" id="IPR023091">
    <property type="entry name" value="MetalPrtase_cat_dom_sf_prd"/>
</dbReference>
<dbReference type="HAMAP" id="MF_00009">
    <property type="entry name" value="Endoribonucl_YbeY"/>
    <property type="match status" value="1"/>
</dbReference>
<evidence type="ECO:0000256" key="6">
    <source>
        <dbReference type="ARBA" id="ARBA00022833"/>
    </source>
</evidence>
<protein>
    <recommendedName>
        <fullName evidence="7">Endoribonuclease YbeY</fullName>
        <ecNumber evidence="7">3.1.-.-</ecNumber>
    </recommendedName>
</protein>
<proteinExistence type="inferred from homology"/>
<dbReference type="InterPro" id="IPR002036">
    <property type="entry name" value="YbeY"/>
</dbReference>
<keyword evidence="6 7" id="KW-0862">Zinc</keyword>
<dbReference type="PANTHER" id="PTHR46986:SF1">
    <property type="entry name" value="ENDORIBONUCLEASE YBEY, CHLOROPLASTIC"/>
    <property type="match status" value="1"/>
</dbReference>
<feature type="binding site" evidence="7">
    <location>
        <position position="125"/>
    </location>
    <ligand>
        <name>Zn(2+)</name>
        <dbReference type="ChEBI" id="CHEBI:29105"/>
        <note>catalytic</note>
    </ligand>
</feature>
<sequence>MLSFEINKQTSIIISGEWLKKIADTFYRENKLRGHWYFSLAFVDDKTIKKLNKTYRGKNKVTDVLSFEDNFENFIDLSSKEKYLGEIVICVPQAKRQAKDVGCSLNNEVTRLLIHGLAHISGYDHENVSKIEADKMLRLEKKILIKLKLWDVFKFEEEQIDD</sequence>
<dbReference type="PANTHER" id="PTHR46986">
    <property type="entry name" value="ENDORIBONUCLEASE YBEY, CHLOROPLASTIC"/>
    <property type="match status" value="1"/>
</dbReference>
<comment type="subcellular location">
    <subcellularLocation>
        <location evidence="7">Cytoplasm</location>
    </subcellularLocation>
</comment>
<keyword evidence="3 7" id="KW-0479">Metal-binding</keyword>
<dbReference type="Pfam" id="PF02130">
    <property type="entry name" value="YbeY"/>
    <property type="match status" value="1"/>
</dbReference>
<dbReference type="GO" id="GO:0006364">
    <property type="term" value="P:rRNA processing"/>
    <property type="evidence" value="ECO:0007669"/>
    <property type="project" value="UniProtKB-UniRule"/>
</dbReference>
<keyword evidence="7" id="KW-0698">rRNA processing</keyword>
<evidence type="ECO:0000313" key="8">
    <source>
        <dbReference type="EMBL" id="PIS05704.1"/>
    </source>
</evidence>
<feature type="binding site" evidence="7">
    <location>
        <position position="119"/>
    </location>
    <ligand>
        <name>Zn(2+)</name>
        <dbReference type="ChEBI" id="CHEBI:29105"/>
        <note>catalytic</note>
    </ligand>
</feature>
<dbReference type="EC" id="3.1.-.-" evidence="7"/>
<organism evidence="8 9">
    <name type="scientific">Candidatus Buchananbacteria bacterium CG10_big_fil_rev_8_21_14_0_10_33_19</name>
    <dbReference type="NCBI Taxonomy" id="1974525"/>
    <lineage>
        <taxon>Bacteria</taxon>
        <taxon>Candidatus Buchananiibacteriota</taxon>
    </lineage>
</organism>
<keyword evidence="2 7" id="KW-0540">Nuclease</keyword>
<dbReference type="GO" id="GO:0005737">
    <property type="term" value="C:cytoplasm"/>
    <property type="evidence" value="ECO:0007669"/>
    <property type="project" value="UniProtKB-SubCell"/>
</dbReference>
<reference evidence="9" key="1">
    <citation type="submission" date="2017-09" db="EMBL/GenBank/DDBJ databases">
        <title>Depth-based differentiation of microbial function through sediment-hosted aquifers and enrichment of novel symbionts in the deep terrestrial subsurface.</title>
        <authorList>
            <person name="Probst A.J."/>
            <person name="Ladd B."/>
            <person name="Jarett J.K."/>
            <person name="Geller-Mcgrath D.E."/>
            <person name="Sieber C.M.K."/>
            <person name="Emerson J.B."/>
            <person name="Anantharaman K."/>
            <person name="Thomas B.C."/>
            <person name="Malmstrom R."/>
            <person name="Stieglmeier M."/>
            <person name="Klingl A."/>
            <person name="Woyke T."/>
            <person name="Ryan C.M."/>
            <person name="Banfield J.F."/>
        </authorList>
    </citation>
    <scope>NUCLEOTIDE SEQUENCE [LARGE SCALE GENOMIC DNA]</scope>
</reference>
<keyword evidence="4 7" id="KW-0255">Endonuclease</keyword>
<evidence type="ECO:0000256" key="2">
    <source>
        <dbReference type="ARBA" id="ARBA00022722"/>
    </source>
</evidence>
<keyword evidence="7" id="KW-0963">Cytoplasm</keyword>
<evidence type="ECO:0000256" key="4">
    <source>
        <dbReference type="ARBA" id="ARBA00022759"/>
    </source>
</evidence>